<dbReference type="GO" id="GO:0008270">
    <property type="term" value="F:zinc ion binding"/>
    <property type="evidence" value="ECO:0007669"/>
    <property type="project" value="InterPro"/>
</dbReference>
<evidence type="ECO:0000256" key="2">
    <source>
        <dbReference type="ARBA" id="ARBA00023242"/>
    </source>
</evidence>
<comment type="subcellular location">
    <subcellularLocation>
        <location evidence="1">Nucleus</location>
    </subcellularLocation>
</comment>
<dbReference type="AlphaFoldDB" id="A0A835I3E1"/>
<dbReference type="PANTHER" id="PTHR15835">
    <property type="entry name" value="NUCLEAR-INTERACTING PARTNER OF ALK"/>
    <property type="match status" value="1"/>
</dbReference>
<evidence type="ECO:0000313" key="5">
    <source>
        <dbReference type="Proteomes" id="UP000631114"/>
    </source>
</evidence>
<sequence>MNNEQIAAERDRVRNRARARRLSLTGVENLSSEHASLLTSLQSEVSRIGGHHYTPVLDISQGSMNVIFNNAVSTPVVGGFKKSCSNIFGDWNLHEEGHENEDPDQYLSTLTANNAGKAFAKQLNVAHGTSFPWRENSSAESLVQLPPTPHSALTGGFKDRCDGLLQFVSLSVIAASTIGLMRLSQSSQIDRLLAQSETLAGVTGYVQGIYSCSPKADKPVWMGAKIGSEVGDRTSSFESRGPSTHNRNIEGSRSIVDIPQLLLRAMVKGSLLERQLAMALQVM</sequence>
<dbReference type="EMBL" id="JADFTS010000004">
    <property type="protein sequence ID" value="KAF9609869.1"/>
    <property type="molecule type" value="Genomic_DNA"/>
</dbReference>
<reference evidence="4 5" key="1">
    <citation type="submission" date="2020-10" db="EMBL/GenBank/DDBJ databases">
        <title>The Coptis chinensis genome and diversification of protoberbering-type alkaloids.</title>
        <authorList>
            <person name="Wang B."/>
            <person name="Shu S."/>
            <person name="Song C."/>
            <person name="Liu Y."/>
        </authorList>
    </citation>
    <scope>NUCLEOTIDE SEQUENCE [LARGE SCALE GENOMIC DNA]</scope>
    <source>
        <strain evidence="4">HL-2020</strain>
        <tissue evidence="4">Leaf</tissue>
    </source>
</reference>
<gene>
    <name evidence="4" type="ORF">IFM89_018854</name>
</gene>
<proteinExistence type="predicted"/>
<dbReference type="Proteomes" id="UP000631114">
    <property type="component" value="Unassembled WGS sequence"/>
</dbReference>
<evidence type="ECO:0000259" key="3">
    <source>
        <dbReference type="Pfam" id="PF07967"/>
    </source>
</evidence>
<accession>A0A835I3E1</accession>
<keyword evidence="5" id="KW-1185">Reference proteome</keyword>
<feature type="domain" description="C3HC-type" evidence="3">
    <location>
        <begin position="105"/>
        <end position="167"/>
    </location>
</feature>
<dbReference type="InterPro" id="IPR012935">
    <property type="entry name" value="NuBaID_N"/>
</dbReference>
<dbReference type="GO" id="GO:0005634">
    <property type="term" value="C:nucleus"/>
    <property type="evidence" value="ECO:0007669"/>
    <property type="project" value="UniProtKB-SubCell"/>
</dbReference>
<evidence type="ECO:0000256" key="1">
    <source>
        <dbReference type="ARBA" id="ARBA00004123"/>
    </source>
</evidence>
<organism evidence="4 5">
    <name type="scientific">Coptis chinensis</name>
    <dbReference type="NCBI Taxonomy" id="261450"/>
    <lineage>
        <taxon>Eukaryota</taxon>
        <taxon>Viridiplantae</taxon>
        <taxon>Streptophyta</taxon>
        <taxon>Embryophyta</taxon>
        <taxon>Tracheophyta</taxon>
        <taxon>Spermatophyta</taxon>
        <taxon>Magnoliopsida</taxon>
        <taxon>Ranunculales</taxon>
        <taxon>Ranunculaceae</taxon>
        <taxon>Coptidoideae</taxon>
        <taxon>Coptis</taxon>
    </lineage>
</organism>
<evidence type="ECO:0000313" key="4">
    <source>
        <dbReference type="EMBL" id="KAF9609869.1"/>
    </source>
</evidence>
<dbReference type="OrthoDB" id="614844at2759"/>
<comment type="caution">
    <text evidence="4">The sequence shown here is derived from an EMBL/GenBank/DDBJ whole genome shotgun (WGS) entry which is preliminary data.</text>
</comment>
<protein>
    <recommendedName>
        <fullName evidence="3">C3HC-type domain-containing protein</fullName>
    </recommendedName>
</protein>
<dbReference type="Pfam" id="PF07967">
    <property type="entry name" value="zf-C3HC"/>
    <property type="match status" value="1"/>
</dbReference>
<dbReference type="PANTHER" id="PTHR15835:SF16">
    <property type="entry name" value="F20D23.9 PROTEIN"/>
    <property type="match status" value="1"/>
</dbReference>
<keyword evidence="2" id="KW-0539">Nucleus</keyword>
<name>A0A835I3E1_9MAGN</name>